<dbReference type="InterPro" id="IPR011990">
    <property type="entry name" value="TPR-like_helical_dom_sf"/>
</dbReference>
<protein>
    <submittedName>
        <fullName evidence="9">RagB/SusD family nutrient uptake outer membrane protein</fullName>
    </submittedName>
</protein>
<evidence type="ECO:0000256" key="2">
    <source>
        <dbReference type="ARBA" id="ARBA00006275"/>
    </source>
</evidence>
<feature type="chain" id="PRO_5045532890" evidence="6">
    <location>
        <begin position="22"/>
        <end position="678"/>
    </location>
</feature>
<dbReference type="InterPro" id="IPR012944">
    <property type="entry name" value="SusD_RagB_dom"/>
</dbReference>
<evidence type="ECO:0000259" key="8">
    <source>
        <dbReference type="Pfam" id="PF14322"/>
    </source>
</evidence>
<dbReference type="RefSeq" id="WP_121698395.1">
    <property type="nucleotide sequence ID" value="NZ_JBCLPP010000005.1"/>
</dbReference>
<evidence type="ECO:0000313" key="10">
    <source>
        <dbReference type="Proteomes" id="UP001565200"/>
    </source>
</evidence>
<keyword evidence="5" id="KW-0998">Cell outer membrane</keyword>
<evidence type="ECO:0000256" key="4">
    <source>
        <dbReference type="ARBA" id="ARBA00023136"/>
    </source>
</evidence>
<comment type="subcellular location">
    <subcellularLocation>
        <location evidence="1">Cell outer membrane</location>
    </subcellularLocation>
</comment>
<evidence type="ECO:0000259" key="7">
    <source>
        <dbReference type="Pfam" id="PF07980"/>
    </source>
</evidence>
<feature type="signal peptide" evidence="6">
    <location>
        <begin position="1"/>
        <end position="21"/>
    </location>
</feature>
<dbReference type="Pfam" id="PF07980">
    <property type="entry name" value="SusD_RagB"/>
    <property type="match status" value="1"/>
</dbReference>
<accession>A0ABV4CUM9</accession>
<evidence type="ECO:0000256" key="3">
    <source>
        <dbReference type="ARBA" id="ARBA00022729"/>
    </source>
</evidence>
<dbReference type="Gene3D" id="1.25.40.390">
    <property type="match status" value="1"/>
</dbReference>
<dbReference type="EMBL" id="JBCLPP010000005">
    <property type="protein sequence ID" value="MEY8244531.1"/>
    <property type="molecule type" value="Genomic_DNA"/>
</dbReference>
<comment type="caution">
    <text evidence="9">The sequence shown here is derived from an EMBL/GenBank/DDBJ whole genome shotgun (WGS) entry which is preliminary data.</text>
</comment>
<evidence type="ECO:0000256" key="5">
    <source>
        <dbReference type="ARBA" id="ARBA00023237"/>
    </source>
</evidence>
<keyword evidence="4" id="KW-0472">Membrane</keyword>
<keyword evidence="10" id="KW-1185">Reference proteome</keyword>
<keyword evidence="3 6" id="KW-0732">Signal</keyword>
<evidence type="ECO:0000313" key="9">
    <source>
        <dbReference type="EMBL" id="MEY8244531.1"/>
    </source>
</evidence>
<feature type="domain" description="RagB/SusD" evidence="7">
    <location>
        <begin position="308"/>
        <end position="678"/>
    </location>
</feature>
<feature type="domain" description="SusD-like N-terminal" evidence="8">
    <location>
        <begin position="120"/>
        <end position="210"/>
    </location>
</feature>
<dbReference type="PROSITE" id="PS51257">
    <property type="entry name" value="PROKAR_LIPOPROTEIN"/>
    <property type="match status" value="1"/>
</dbReference>
<dbReference type="Proteomes" id="UP001565200">
    <property type="component" value="Unassembled WGS sequence"/>
</dbReference>
<gene>
    <name evidence="9" type="ORF">AAK873_02725</name>
</gene>
<dbReference type="SUPFAM" id="SSF48452">
    <property type="entry name" value="TPR-like"/>
    <property type="match status" value="1"/>
</dbReference>
<evidence type="ECO:0000256" key="6">
    <source>
        <dbReference type="SAM" id="SignalP"/>
    </source>
</evidence>
<name>A0ABV4CUM9_9BACT</name>
<organism evidence="9 10">
    <name type="scientific">Heminiphilus faecis</name>
    <dbReference type="NCBI Taxonomy" id="2601703"/>
    <lineage>
        <taxon>Bacteria</taxon>
        <taxon>Pseudomonadati</taxon>
        <taxon>Bacteroidota</taxon>
        <taxon>Bacteroidia</taxon>
        <taxon>Bacteroidales</taxon>
        <taxon>Muribaculaceae</taxon>
        <taxon>Heminiphilus</taxon>
    </lineage>
</organism>
<sequence length="678" mass="75247">MKLYNKSILMLAVGLTMTACSDFLDKEPTDQGTEAITFKTPEQFEQAANRLYCFGGKWDVKFELNLDTSGIGANDAGTTGESHGTWGFGGHRECNILLEKAASYAGPLEDMTASHPIATSVGTAYFFRAWHHFNQLRTFGGVPIIDHVIDTSDPVVYGKRNSRYEVAYLVMNDLKRAVDLLPKRSTLSGLENRGKLTREGAQGFLARVALYEATWEKYTPSIGIDLDGDGESVGAGKFKPEGYPSVEEWLALARDMSKAVIDEAERGTFALWDECSDTGLSYYYLFNLDDANGNIANYKGVGKATNKEFIINNPYDVDLKKGGSNLAYTVTTGQSSNISAWFGESFVCSNGLPIHLSTSSSYQDAYYNEEFGGYDTFEGEFENRDMRFIGCIIPPYKVTWTAATEYGDPMTALGNPYPEPLFPEPSDSWNPSDPANVSKRGVYTPMIGVNSTHNGYGCRKYLIEGAGRSTNQESADWPVLRLAEVHCIYAEAVCELGNGAISDADLDFSINKNRARAKVARLTNSLIAGKFDAGWFNFATGSYECHAMTMLDEIRRERTCELFAENFRMDDLKRWGIAHINLNGRKLGRRILGTAYTNPANTVNGPSNVSNYYGEPAYNPQTRPLQYGMASEDPASPDYGRPIATRAENCFWNVRQYLDFIPEGQRRLNPNLTQNPGW</sequence>
<reference evidence="9 10" key="1">
    <citation type="submission" date="2024-03" db="EMBL/GenBank/DDBJ databases">
        <title>Mouse gut bacterial collection (mGBC) of GemPharmatech.</title>
        <authorList>
            <person name="He Y."/>
            <person name="Dong L."/>
            <person name="Wu D."/>
            <person name="Gao X."/>
            <person name="Lin Z."/>
        </authorList>
    </citation>
    <scope>NUCLEOTIDE SEQUENCE [LARGE SCALE GENOMIC DNA]</scope>
    <source>
        <strain evidence="9 10">54-13</strain>
    </source>
</reference>
<comment type="similarity">
    <text evidence="2">Belongs to the SusD family.</text>
</comment>
<proteinExistence type="inferred from homology"/>
<dbReference type="Pfam" id="PF14322">
    <property type="entry name" value="SusD-like_3"/>
    <property type="match status" value="1"/>
</dbReference>
<evidence type="ECO:0000256" key="1">
    <source>
        <dbReference type="ARBA" id="ARBA00004442"/>
    </source>
</evidence>
<dbReference type="InterPro" id="IPR033985">
    <property type="entry name" value="SusD-like_N"/>
</dbReference>